<organism evidence="7 8">
    <name type="scientific">Guptibacillus hwajinpoensis</name>
    <dbReference type="NCBI Taxonomy" id="208199"/>
    <lineage>
        <taxon>Bacteria</taxon>
        <taxon>Bacillati</taxon>
        <taxon>Bacillota</taxon>
        <taxon>Bacilli</taxon>
        <taxon>Bacillales</taxon>
        <taxon>Guptibacillaceae</taxon>
        <taxon>Guptibacillus</taxon>
    </lineage>
</organism>
<evidence type="ECO:0000256" key="5">
    <source>
        <dbReference type="ARBA" id="ARBA00023136"/>
    </source>
</evidence>
<evidence type="ECO:0000256" key="1">
    <source>
        <dbReference type="ARBA" id="ARBA00004651"/>
    </source>
</evidence>
<reference evidence="7 8" key="1">
    <citation type="submission" date="2019-04" db="EMBL/GenBank/DDBJ databases">
        <title>Genome sequence of Bacillus hwajinpoensis strain Y2.</title>
        <authorList>
            <person name="Fair J.L."/>
            <person name="Maclea K.S."/>
        </authorList>
    </citation>
    <scope>NUCLEOTIDE SEQUENCE [LARGE SCALE GENOMIC DNA]</scope>
    <source>
        <strain evidence="7 8">Y2</strain>
    </source>
</reference>
<dbReference type="PANTHER" id="PTHR10010:SF46">
    <property type="entry name" value="SODIUM-DEPENDENT PHOSPHATE TRANSPORT PROTEIN 2B"/>
    <property type="match status" value="1"/>
</dbReference>
<comment type="caution">
    <text evidence="7">The sequence shown here is derived from an EMBL/GenBank/DDBJ whole genome shotgun (WGS) entry which is preliminary data.</text>
</comment>
<name>A0A4U1MHE6_9BACL</name>
<evidence type="ECO:0000313" key="8">
    <source>
        <dbReference type="Proteomes" id="UP000310541"/>
    </source>
</evidence>
<dbReference type="Proteomes" id="UP000310541">
    <property type="component" value="Unassembled WGS sequence"/>
</dbReference>
<dbReference type="OrthoDB" id="9763003at2"/>
<dbReference type="GO" id="GO:0005886">
    <property type="term" value="C:plasma membrane"/>
    <property type="evidence" value="ECO:0007669"/>
    <property type="project" value="UniProtKB-SubCell"/>
</dbReference>
<evidence type="ECO:0000256" key="4">
    <source>
        <dbReference type="ARBA" id="ARBA00022989"/>
    </source>
</evidence>
<accession>A0A4U1MHE6</accession>
<dbReference type="GO" id="GO:0044341">
    <property type="term" value="P:sodium-dependent phosphate transport"/>
    <property type="evidence" value="ECO:0007669"/>
    <property type="project" value="InterPro"/>
</dbReference>
<dbReference type="PANTHER" id="PTHR10010">
    <property type="entry name" value="SOLUTE CARRIER FAMILY 34 SODIUM PHOSPHATE , MEMBER 2-RELATED"/>
    <property type="match status" value="1"/>
</dbReference>
<dbReference type="AlphaFoldDB" id="A0A4U1MHE6"/>
<feature type="transmembrane region" description="Helical" evidence="6">
    <location>
        <begin position="277"/>
        <end position="301"/>
    </location>
</feature>
<keyword evidence="2" id="KW-1003">Cell membrane</keyword>
<evidence type="ECO:0000256" key="2">
    <source>
        <dbReference type="ARBA" id="ARBA00022475"/>
    </source>
</evidence>
<feature type="transmembrane region" description="Helical" evidence="6">
    <location>
        <begin position="134"/>
        <end position="159"/>
    </location>
</feature>
<feature type="transmembrane region" description="Helical" evidence="6">
    <location>
        <begin position="6"/>
        <end position="26"/>
    </location>
</feature>
<dbReference type="NCBIfam" id="NF037997">
    <property type="entry name" value="Na_Pi_symport"/>
    <property type="match status" value="1"/>
</dbReference>
<feature type="transmembrane region" description="Helical" evidence="6">
    <location>
        <begin position="46"/>
        <end position="74"/>
    </location>
</feature>
<keyword evidence="4 6" id="KW-1133">Transmembrane helix</keyword>
<evidence type="ECO:0000256" key="6">
    <source>
        <dbReference type="SAM" id="Phobius"/>
    </source>
</evidence>
<evidence type="ECO:0000313" key="7">
    <source>
        <dbReference type="EMBL" id="TKD70177.1"/>
    </source>
</evidence>
<feature type="transmembrane region" description="Helical" evidence="6">
    <location>
        <begin position="171"/>
        <end position="189"/>
    </location>
</feature>
<keyword evidence="3 6" id="KW-0812">Transmembrane</keyword>
<dbReference type="InterPro" id="IPR003841">
    <property type="entry name" value="Na/Pi_transpt"/>
</dbReference>
<feature type="transmembrane region" description="Helical" evidence="6">
    <location>
        <begin position="209"/>
        <end position="230"/>
    </location>
</feature>
<sequence length="311" mass="33077">MSPYVASFIVFISIFLFGMATLRIGLKSLSNSRMQKILHQASSTPFRGLITGIIVTSILQSSSAVMVITIGLITAKVLTFRQSIGIILGANIGTTVTAELMTLNPDQFTIPLLLVGFLLLQIRNQLLFSIGTVLFGLGSIFVAMHGLEAMAVPLSTLTFFDHIISESNSSLFYGIGVGTLLTALIQSSTATTGITMSFINQDLLTLPSAIAIVYGANIGTCITAIIASIGSAREAKLAAYAHVWINIIGVTLFFPLITKFGEIVAYVTTLPDVQLAHVSLIFNVLSSLLFLPLAGVLASAIEKIHKGNRLA</sequence>
<protein>
    <submittedName>
        <fullName evidence="7">Na/Pi cotransporter family protein</fullName>
    </submittedName>
</protein>
<dbReference type="NCBIfam" id="TIGR00704">
    <property type="entry name" value="NaPi_cotrn_rel"/>
    <property type="match status" value="1"/>
</dbReference>
<dbReference type="Pfam" id="PF02690">
    <property type="entry name" value="Na_Pi_cotrans"/>
    <property type="match status" value="2"/>
</dbReference>
<evidence type="ECO:0000256" key="3">
    <source>
        <dbReference type="ARBA" id="ARBA00022692"/>
    </source>
</evidence>
<keyword evidence="5 6" id="KW-0472">Membrane</keyword>
<dbReference type="EMBL" id="SWFM01000003">
    <property type="protein sequence ID" value="TKD70177.1"/>
    <property type="molecule type" value="Genomic_DNA"/>
</dbReference>
<feature type="transmembrane region" description="Helical" evidence="6">
    <location>
        <begin position="237"/>
        <end position="257"/>
    </location>
</feature>
<dbReference type="GO" id="GO:0005436">
    <property type="term" value="F:sodium:phosphate symporter activity"/>
    <property type="evidence" value="ECO:0007669"/>
    <property type="project" value="InterPro"/>
</dbReference>
<comment type="subcellular location">
    <subcellularLocation>
        <location evidence="1">Cell membrane</location>
        <topology evidence="1">Multi-pass membrane protein</topology>
    </subcellularLocation>
</comment>
<dbReference type="InterPro" id="IPR004633">
    <property type="entry name" value="NaPi_cotrn-rel/YqeW-like"/>
</dbReference>
<proteinExistence type="predicted"/>
<gene>
    <name evidence="7" type="ORF">FBF83_13105</name>
</gene>
<dbReference type="RefSeq" id="WP_136947591.1">
    <property type="nucleotide sequence ID" value="NZ_SWFM01000003.1"/>
</dbReference>